<dbReference type="EC" id="6.4.1.4" evidence="9"/>
<feature type="domain" description="ATP-grasp" evidence="7">
    <location>
        <begin position="122"/>
        <end position="324"/>
    </location>
</feature>
<accession>A0A3B0TNF1</accession>
<dbReference type="InterPro" id="IPR000089">
    <property type="entry name" value="Biotin_lipoyl"/>
</dbReference>
<protein>
    <submittedName>
        <fullName evidence="9">Methylcrotonyl-CoA carboxylase biotin-containing subunit</fullName>
        <ecNumber evidence="9">6.4.1.4</ecNumber>
    </submittedName>
</protein>
<dbReference type="GO" id="GO:0005524">
    <property type="term" value="F:ATP binding"/>
    <property type="evidence" value="ECO:0007669"/>
    <property type="project" value="UniProtKB-KW"/>
</dbReference>
<dbReference type="InterPro" id="IPR011054">
    <property type="entry name" value="Rudment_hybrid_motif"/>
</dbReference>
<dbReference type="AlphaFoldDB" id="A0A3B0TNF1"/>
<evidence type="ECO:0000256" key="4">
    <source>
        <dbReference type="ARBA" id="ARBA00022840"/>
    </source>
</evidence>
<name>A0A3B0TNF1_9ZZZZ</name>
<dbReference type="InterPro" id="IPR011053">
    <property type="entry name" value="Single_hybrid_motif"/>
</dbReference>
<organism evidence="9">
    <name type="scientific">hydrothermal vent metagenome</name>
    <dbReference type="NCBI Taxonomy" id="652676"/>
    <lineage>
        <taxon>unclassified sequences</taxon>
        <taxon>metagenomes</taxon>
        <taxon>ecological metagenomes</taxon>
    </lineage>
</organism>
<dbReference type="Pfam" id="PF00289">
    <property type="entry name" value="Biotin_carb_N"/>
    <property type="match status" value="1"/>
</dbReference>
<dbReference type="InterPro" id="IPR016185">
    <property type="entry name" value="PreATP-grasp_dom_sf"/>
</dbReference>
<feature type="domain" description="Biotin carboxylation" evidence="8">
    <location>
        <begin position="3"/>
        <end position="450"/>
    </location>
</feature>
<dbReference type="InterPro" id="IPR005479">
    <property type="entry name" value="CPAse_ATP-bd"/>
</dbReference>
<evidence type="ECO:0000256" key="2">
    <source>
        <dbReference type="ARBA" id="ARBA00022598"/>
    </source>
</evidence>
<dbReference type="PANTHER" id="PTHR18866">
    <property type="entry name" value="CARBOXYLASE:PYRUVATE/ACETYL-COA/PROPIONYL-COA CARBOXYLASE"/>
    <property type="match status" value="1"/>
</dbReference>
<dbReference type="Pfam" id="PF02786">
    <property type="entry name" value="CPSase_L_D2"/>
    <property type="match status" value="1"/>
</dbReference>
<dbReference type="GO" id="GO:0004485">
    <property type="term" value="F:methylcrotonoyl-CoA carboxylase activity"/>
    <property type="evidence" value="ECO:0007669"/>
    <property type="project" value="UniProtKB-EC"/>
</dbReference>
<evidence type="ECO:0000313" key="9">
    <source>
        <dbReference type="EMBL" id="VAW20205.1"/>
    </source>
</evidence>
<evidence type="ECO:0000256" key="3">
    <source>
        <dbReference type="ARBA" id="ARBA00022741"/>
    </source>
</evidence>
<keyword evidence="2 9" id="KW-0436">Ligase</keyword>
<dbReference type="InterPro" id="IPR050856">
    <property type="entry name" value="Biotin_carboxylase_complex"/>
</dbReference>
<evidence type="ECO:0000256" key="1">
    <source>
        <dbReference type="ARBA" id="ARBA00001953"/>
    </source>
</evidence>
<comment type="cofactor">
    <cofactor evidence="1">
        <name>biotin</name>
        <dbReference type="ChEBI" id="CHEBI:57586"/>
    </cofactor>
</comment>
<evidence type="ECO:0000259" key="6">
    <source>
        <dbReference type="PROSITE" id="PS50968"/>
    </source>
</evidence>
<dbReference type="InterPro" id="IPR005481">
    <property type="entry name" value="BC-like_N"/>
</dbReference>
<dbReference type="Pfam" id="PF00364">
    <property type="entry name" value="Biotin_lipoyl"/>
    <property type="match status" value="1"/>
</dbReference>
<dbReference type="PROSITE" id="PS50968">
    <property type="entry name" value="BIOTINYL_LIPOYL"/>
    <property type="match status" value="1"/>
</dbReference>
<evidence type="ECO:0000259" key="8">
    <source>
        <dbReference type="PROSITE" id="PS50979"/>
    </source>
</evidence>
<dbReference type="SUPFAM" id="SSF52440">
    <property type="entry name" value="PreATP-grasp domain"/>
    <property type="match status" value="1"/>
</dbReference>
<dbReference type="SUPFAM" id="SSF51230">
    <property type="entry name" value="Single hybrid motif"/>
    <property type="match status" value="1"/>
</dbReference>
<keyword evidence="3" id="KW-0547">Nucleotide-binding</keyword>
<dbReference type="SUPFAM" id="SSF51246">
    <property type="entry name" value="Rudiment single hybrid motif"/>
    <property type="match status" value="1"/>
</dbReference>
<dbReference type="InterPro" id="IPR011764">
    <property type="entry name" value="Biotin_carboxylation_dom"/>
</dbReference>
<dbReference type="PROSITE" id="PS50975">
    <property type="entry name" value="ATP_GRASP"/>
    <property type="match status" value="1"/>
</dbReference>
<evidence type="ECO:0000259" key="7">
    <source>
        <dbReference type="PROSITE" id="PS50975"/>
    </source>
</evidence>
<evidence type="ECO:0000256" key="5">
    <source>
        <dbReference type="ARBA" id="ARBA00023267"/>
    </source>
</evidence>
<dbReference type="EMBL" id="UOEO01000132">
    <property type="protein sequence ID" value="VAW20205.1"/>
    <property type="molecule type" value="Genomic_DNA"/>
</dbReference>
<dbReference type="Gene3D" id="3.30.470.20">
    <property type="entry name" value="ATP-grasp fold, B domain"/>
    <property type="match status" value="1"/>
</dbReference>
<keyword evidence="4" id="KW-0067">ATP-binding</keyword>
<sequence>MTLLKKILIANRGEIACRIIKTAHRMGIECVAVYSEADRNALHVQMADQAAYIGPSPASQSYLLGELIVAAALETGADAIHPGYGFLSENPDFVDQTEAAGLIFIGPSADAMRKMGLKDAAKKLMQQAGVPVVPGYHGSNQQADFLAAQAEKTGFPVLIKARAGGGGKGMRQVNQAKEFYEALASAQREGQASFGDPGVLIEKLVASPRHIEVQIFGDNHGNVIHLFERDCSLQRRHQKVIEEAPAPGMSSKMRAAMTNAAVKAAKAINYSGAGTIEFIVDGALPLSPERFWFMEMNTRLQVEHPVTEAISGHDLVEWQIRVAAGEQLPETQQMQKINGHAFEARLYAEDPANGFAPSTGSLAYLRFGAGRKDSGVVEGDQISPFYDPMIAKLITHAPTRAGALAKLRAGLAATHIAGVKTNLAFLGALSSDKDFSDGNVDTGLIGRKIDALTSPGEPDGFIIVCAAIMALNLDLDGPYTGWRLWGEARHSLELVFNKEPLSITISFGPGRDLRLHYENRELVFADISRTADKISARINSLLLSAKAVRYPARLGMEEISVLSNGRTFVFEVPDPLAPRAADANNDDHLSAPMSGVVRIVDVKDGDIVEAGARLLVIEAMKMELALCAPRACIIDTVLCRELDAVEEGAVLVRFAEITGEK</sequence>
<dbReference type="FunFam" id="3.30.470.20:FF:000028">
    <property type="entry name" value="Methylcrotonoyl-CoA carboxylase subunit alpha, mitochondrial"/>
    <property type="match status" value="1"/>
</dbReference>
<gene>
    <name evidence="9" type="ORF">MNBD_ALPHA12-1747</name>
</gene>
<feature type="domain" description="Lipoyl-binding" evidence="6">
    <location>
        <begin position="569"/>
        <end position="655"/>
    </location>
</feature>
<dbReference type="GO" id="GO:0046872">
    <property type="term" value="F:metal ion binding"/>
    <property type="evidence" value="ECO:0007669"/>
    <property type="project" value="InterPro"/>
</dbReference>
<dbReference type="PROSITE" id="PS00867">
    <property type="entry name" value="CPSASE_2"/>
    <property type="match status" value="1"/>
</dbReference>
<dbReference type="PANTHER" id="PTHR18866:SF33">
    <property type="entry name" value="METHYLCROTONOYL-COA CARBOXYLASE SUBUNIT ALPHA, MITOCHONDRIAL-RELATED"/>
    <property type="match status" value="1"/>
</dbReference>
<dbReference type="SMART" id="SM00878">
    <property type="entry name" value="Biotin_carb_C"/>
    <property type="match status" value="1"/>
</dbReference>
<dbReference type="CDD" id="cd06850">
    <property type="entry name" value="biotinyl_domain"/>
    <property type="match status" value="1"/>
</dbReference>
<dbReference type="Pfam" id="PF02785">
    <property type="entry name" value="Biotin_carb_C"/>
    <property type="match status" value="1"/>
</dbReference>
<dbReference type="SUPFAM" id="SSF56059">
    <property type="entry name" value="Glutathione synthetase ATP-binding domain-like"/>
    <property type="match status" value="1"/>
</dbReference>
<proteinExistence type="predicted"/>
<dbReference type="PROSITE" id="PS50979">
    <property type="entry name" value="BC"/>
    <property type="match status" value="1"/>
</dbReference>
<dbReference type="FunFam" id="3.40.50.20:FF:000010">
    <property type="entry name" value="Propionyl-CoA carboxylase subunit alpha"/>
    <property type="match status" value="1"/>
</dbReference>
<reference evidence="9" key="1">
    <citation type="submission" date="2018-06" db="EMBL/GenBank/DDBJ databases">
        <authorList>
            <person name="Zhirakovskaya E."/>
        </authorList>
    </citation>
    <scope>NUCLEOTIDE SEQUENCE</scope>
</reference>
<dbReference type="InterPro" id="IPR011761">
    <property type="entry name" value="ATP-grasp"/>
</dbReference>
<keyword evidence="5" id="KW-0092">Biotin</keyword>
<dbReference type="FunFam" id="3.30.1490.20:FF:000003">
    <property type="entry name" value="acetyl-CoA carboxylase isoform X1"/>
    <property type="match status" value="1"/>
</dbReference>
<dbReference type="InterPro" id="IPR005482">
    <property type="entry name" value="Biotin_COase_C"/>
</dbReference>
<dbReference type="Gene3D" id="2.40.50.100">
    <property type="match status" value="1"/>
</dbReference>